<gene>
    <name evidence="1" type="ORF">T4B_3513</name>
</gene>
<evidence type="ECO:0000313" key="2">
    <source>
        <dbReference type="Proteomes" id="UP000054805"/>
    </source>
</evidence>
<accession>A0A0V1GJ59</accession>
<protein>
    <submittedName>
        <fullName evidence="1">Uncharacterized protein</fullName>
    </submittedName>
</protein>
<proteinExistence type="predicted"/>
<dbReference type="AlphaFoldDB" id="A0A0V1GJ59"/>
<evidence type="ECO:0000313" key="1">
    <source>
        <dbReference type="EMBL" id="KRY98246.1"/>
    </source>
</evidence>
<comment type="caution">
    <text evidence="1">The sequence shown here is derived from an EMBL/GenBank/DDBJ whole genome shotgun (WGS) entry which is preliminary data.</text>
</comment>
<reference evidence="1 2" key="1">
    <citation type="submission" date="2015-01" db="EMBL/GenBank/DDBJ databases">
        <title>Evolution of Trichinella species and genotypes.</title>
        <authorList>
            <person name="Korhonen P.K."/>
            <person name="Edoardo P."/>
            <person name="Giuseppe L.R."/>
            <person name="Gasser R.B."/>
        </authorList>
    </citation>
    <scope>NUCLEOTIDE SEQUENCE [LARGE SCALE GENOMIC DNA]</scope>
    <source>
        <strain evidence="1">ISS588</strain>
    </source>
</reference>
<dbReference type="EMBL" id="JYDS01001852">
    <property type="protein sequence ID" value="KRY98246.1"/>
    <property type="molecule type" value="Genomic_DNA"/>
</dbReference>
<name>A0A0V1GJ59_TRIPS</name>
<sequence>MQITIAIKLLRKGVSELLRSIWLFYLYHYYSKWCILICGNSKVNEAKKGENANDTMQITDGI</sequence>
<keyword evidence="2" id="KW-1185">Reference proteome</keyword>
<dbReference type="Proteomes" id="UP000054805">
    <property type="component" value="Unassembled WGS sequence"/>
</dbReference>
<organism evidence="1 2">
    <name type="scientific">Trichinella pseudospiralis</name>
    <name type="common">Parasitic roundworm</name>
    <dbReference type="NCBI Taxonomy" id="6337"/>
    <lineage>
        <taxon>Eukaryota</taxon>
        <taxon>Metazoa</taxon>
        <taxon>Ecdysozoa</taxon>
        <taxon>Nematoda</taxon>
        <taxon>Enoplea</taxon>
        <taxon>Dorylaimia</taxon>
        <taxon>Trichinellida</taxon>
        <taxon>Trichinellidae</taxon>
        <taxon>Trichinella</taxon>
    </lineage>
</organism>